<dbReference type="AlphaFoldDB" id="A0A4Y7TJZ8"/>
<dbReference type="GO" id="GO:0004497">
    <property type="term" value="F:monooxygenase activity"/>
    <property type="evidence" value="ECO:0007669"/>
    <property type="project" value="UniProtKB-KW"/>
</dbReference>
<evidence type="ECO:0000313" key="12">
    <source>
        <dbReference type="EMBL" id="TEB34304.1"/>
    </source>
</evidence>
<dbReference type="Gene3D" id="1.10.630.10">
    <property type="entry name" value="Cytochrome P450"/>
    <property type="match status" value="1"/>
</dbReference>
<dbReference type="InterPro" id="IPR017972">
    <property type="entry name" value="Cyt_P450_CS"/>
</dbReference>
<feature type="binding site" description="axial binding residue" evidence="9">
    <location>
        <position position="483"/>
    </location>
    <ligand>
        <name>heme</name>
        <dbReference type="ChEBI" id="CHEBI:30413"/>
    </ligand>
    <ligandPart>
        <name>Fe</name>
        <dbReference type="ChEBI" id="CHEBI:18248"/>
    </ligandPart>
</feature>
<protein>
    <submittedName>
        <fullName evidence="12">Cytochrome P450 monooxygenase pc-bph</fullName>
    </submittedName>
</protein>
<comment type="pathway">
    <text evidence="2">Secondary metabolite biosynthesis.</text>
</comment>
<keyword evidence="5 9" id="KW-0479">Metal-binding</keyword>
<comment type="caution">
    <text evidence="12">The sequence shown here is derived from an EMBL/GenBank/DDBJ whole genome shotgun (WGS) entry which is preliminary data.</text>
</comment>
<dbReference type="GO" id="GO:0020037">
    <property type="term" value="F:heme binding"/>
    <property type="evidence" value="ECO:0007669"/>
    <property type="project" value="InterPro"/>
</dbReference>
<keyword evidence="11" id="KW-0472">Membrane</keyword>
<evidence type="ECO:0000256" key="4">
    <source>
        <dbReference type="ARBA" id="ARBA00022617"/>
    </source>
</evidence>
<dbReference type="PANTHER" id="PTHR24305">
    <property type="entry name" value="CYTOCHROME P450"/>
    <property type="match status" value="1"/>
</dbReference>
<keyword evidence="6 10" id="KW-0560">Oxidoreductase</keyword>
<evidence type="ECO:0000256" key="3">
    <source>
        <dbReference type="ARBA" id="ARBA00010617"/>
    </source>
</evidence>
<evidence type="ECO:0000256" key="8">
    <source>
        <dbReference type="ARBA" id="ARBA00023033"/>
    </source>
</evidence>
<comment type="similarity">
    <text evidence="3 10">Belongs to the cytochrome P450 family.</text>
</comment>
<evidence type="ECO:0000256" key="11">
    <source>
        <dbReference type="SAM" id="Phobius"/>
    </source>
</evidence>
<evidence type="ECO:0000256" key="6">
    <source>
        <dbReference type="ARBA" id="ARBA00023002"/>
    </source>
</evidence>
<dbReference type="GO" id="GO:0005506">
    <property type="term" value="F:iron ion binding"/>
    <property type="evidence" value="ECO:0007669"/>
    <property type="project" value="InterPro"/>
</dbReference>
<keyword evidence="13" id="KW-1185">Reference proteome</keyword>
<dbReference type="SUPFAM" id="SSF48264">
    <property type="entry name" value="Cytochrome P450"/>
    <property type="match status" value="1"/>
</dbReference>
<keyword evidence="7 9" id="KW-0408">Iron</keyword>
<comment type="cofactor">
    <cofactor evidence="1 9">
        <name>heme</name>
        <dbReference type="ChEBI" id="CHEBI:30413"/>
    </cofactor>
</comment>
<dbReference type="STRING" id="71717.A0A4Y7TJZ8"/>
<dbReference type="InterPro" id="IPR002401">
    <property type="entry name" value="Cyt_P450_E_grp-I"/>
</dbReference>
<dbReference type="PANTHER" id="PTHR24305:SF29">
    <property type="entry name" value="BENZOATE-PARA-HYDROXYLASE"/>
    <property type="match status" value="1"/>
</dbReference>
<evidence type="ECO:0000256" key="10">
    <source>
        <dbReference type="RuleBase" id="RU000461"/>
    </source>
</evidence>
<dbReference type="PRINTS" id="PR00463">
    <property type="entry name" value="EP450I"/>
</dbReference>
<proteinExistence type="inferred from homology"/>
<dbReference type="InterPro" id="IPR001128">
    <property type="entry name" value="Cyt_P450"/>
</dbReference>
<dbReference type="EMBL" id="QPFP01000010">
    <property type="protein sequence ID" value="TEB34304.1"/>
    <property type="molecule type" value="Genomic_DNA"/>
</dbReference>
<evidence type="ECO:0000256" key="2">
    <source>
        <dbReference type="ARBA" id="ARBA00005179"/>
    </source>
</evidence>
<dbReference type="InterPro" id="IPR036396">
    <property type="entry name" value="Cyt_P450_sf"/>
</dbReference>
<dbReference type="CDD" id="cd11061">
    <property type="entry name" value="CYP67-like"/>
    <property type="match status" value="1"/>
</dbReference>
<evidence type="ECO:0000313" key="13">
    <source>
        <dbReference type="Proteomes" id="UP000298030"/>
    </source>
</evidence>
<sequence>MLDLLSDYWHPSIALYLVPAAVFLAHAVPYFVDPHRIRQYPGPFIAKFSDIWLGLVAKHGHRSEEVHKQHQKHGPFVRIAPNHISVADPDALSIVYAHGNGALKSEFYDAFVSIRRGVFNTRDRTDHTRKRKIISHIFSQKSVVEFEPQVRLYVGMLLKQWDRLFDMALKGMSGPEGDGGWRGEGGRLWLDCLPWANYLAFDIVGDLAFGAPFGMLETARDSALVPKDPAKAMESYGKEFEESEVFSIPAVQILNGRGEYSMSMGVLPPHWRPFVRHLPWYKKGLKDVQSLAGIAIMAVAKRLATPTDRVDLLSKLQAGRDCDGNPMGREELTAEALTLLIAGSDTTSNSTCAILYYLARNRFAQERLHRELDERLGVEDEAVATGPQMKDLPYLDACINEALRIHSTSALGLPRTVPEGGLTIRGQFFPDGTVLSVPSYSIHRDTSIWGEDVEEYRPERWFEGDSAAMNRCFNPFSVGPRACLGRNLAMLELQIIIASIMRRYDIVLEDPDFILDTREGFLRKPLGCPIGIKRREALL</sequence>
<name>A0A4Y7TJZ8_COPMI</name>
<accession>A0A4Y7TJZ8</accession>
<keyword evidence="4 9" id="KW-0349">Heme</keyword>
<dbReference type="InterPro" id="IPR050121">
    <property type="entry name" value="Cytochrome_P450_monoxygenase"/>
</dbReference>
<evidence type="ECO:0000256" key="7">
    <source>
        <dbReference type="ARBA" id="ARBA00023004"/>
    </source>
</evidence>
<dbReference type="Proteomes" id="UP000298030">
    <property type="component" value="Unassembled WGS sequence"/>
</dbReference>
<reference evidence="12 13" key="1">
    <citation type="journal article" date="2019" name="Nat. Ecol. Evol.">
        <title>Megaphylogeny resolves global patterns of mushroom evolution.</title>
        <authorList>
            <person name="Varga T."/>
            <person name="Krizsan K."/>
            <person name="Foldi C."/>
            <person name="Dima B."/>
            <person name="Sanchez-Garcia M."/>
            <person name="Sanchez-Ramirez S."/>
            <person name="Szollosi G.J."/>
            <person name="Szarkandi J.G."/>
            <person name="Papp V."/>
            <person name="Albert L."/>
            <person name="Andreopoulos W."/>
            <person name="Angelini C."/>
            <person name="Antonin V."/>
            <person name="Barry K.W."/>
            <person name="Bougher N.L."/>
            <person name="Buchanan P."/>
            <person name="Buyck B."/>
            <person name="Bense V."/>
            <person name="Catcheside P."/>
            <person name="Chovatia M."/>
            <person name="Cooper J."/>
            <person name="Damon W."/>
            <person name="Desjardin D."/>
            <person name="Finy P."/>
            <person name="Geml J."/>
            <person name="Haridas S."/>
            <person name="Hughes K."/>
            <person name="Justo A."/>
            <person name="Karasinski D."/>
            <person name="Kautmanova I."/>
            <person name="Kiss B."/>
            <person name="Kocsube S."/>
            <person name="Kotiranta H."/>
            <person name="LaButti K.M."/>
            <person name="Lechner B.E."/>
            <person name="Liimatainen K."/>
            <person name="Lipzen A."/>
            <person name="Lukacs Z."/>
            <person name="Mihaltcheva S."/>
            <person name="Morgado L.N."/>
            <person name="Niskanen T."/>
            <person name="Noordeloos M.E."/>
            <person name="Ohm R.A."/>
            <person name="Ortiz-Santana B."/>
            <person name="Ovrebo C."/>
            <person name="Racz N."/>
            <person name="Riley R."/>
            <person name="Savchenko A."/>
            <person name="Shiryaev A."/>
            <person name="Soop K."/>
            <person name="Spirin V."/>
            <person name="Szebenyi C."/>
            <person name="Tomsovsky M."/>
            <person name="Tulloss R.E."/>
            <person name="Uehling J."/>
            <person name="Grigoriev I.V."/>
            <person name="Vagvolgyi C."/>
            <person name="Papp T."/>
            <person name="Martin F.M."/>
            <person name="Miettinen O."/>
            <person name="Hibbett D.S."/>
            <person name="Nagy L.G."/>
        </authorList>
    </citation>
    <scope>NUCLEOTIDE SEQUENCE [LARGE SCALE GENOMIC DNA]</scope>
    <source>
        <strain evidence="12 13">FP101781</strain>
    </source>
</reference>
<dbReference type="PROSITE" id="PS00086">
    <property type="entry name" value="CYTOCHROME_P450"/>
    <property type="match status" value="1"/>
</dbReference>
<keyword evidence="11" id="KW-0812">Transmembrane</keyword>
<evidence type="ECO:0000256" key="9">
    <source>
        <dbReference type="PIRSR" id="PIRSR602401-1"/>
    </source>
</evidence>
<dbReference type="GO" id="GO:0016705">
    <property type="term" value="F:oxidoreductase activity, acting on paired donors, with incorporation or reduction of molecular oxygen"/>
    <property type="evidence" value="ECO:0007669"/>
    <property type="project" value="InterPro"/>
</dbReference>
<dbReference type="Pfam" id="PF00067">
    <property type="entry name" value="p450"/>
    <property type="match status" value="1"/>
</dbReference>
<keyword evidence="8 10" id="KW-0503">Monooxygenase</keyword>
<keyword evidence="11" id="KW-1133">Transmembrane helix</keyword>
<dbReference type="OrthoDB" id="1470350at2759"/>
<evidence type="ECO:0000256" key="5">
    <source>
        <dbReference type="ARBA" id="ARBA00022723"/>
    </source>
</evidence>
<organism evidence="12 13">
    <name type="scientific">Coprinellus micaceus</name>
    <name type="common">Glistening ink-cap mushroom</name>
    <name type="synonym">Coprinus micaceus</name>
    <dbReference type="NCBI Taxonomy" id="71717"/>
    <lineage>
        <taxon>Eukaryota</taxon>
        <taxon>Fungi</taxon>
        <taxon>Dikarya</taxon>
        <taxon>Basidiomycota</taxon>
        <taxon>Agaricomycotina</taxon>
        <taxon>Agaricomycetes</taxon>
        <taxon>Agaricomycetidae</taxon>
        <taxon>Agaricales</taxon>
        <taxon>Agaricineae</taxon>
        <taxon>Psathyrellaceae</taxon>
        <taxon>Coprinellus</taxon>
    </lineage>
</organism>
<dbReference type="PRINTS" id="PR00385">
    <property type="entry name" value="P450"/>
</dbReference>
<feature type="transmembrane region" description="Helical" evidence="11">
    <location>
        <begin position="12"/>
        <end position="32"/>
    </location>
</feature>
<evidence type="ECO:0000256" key="1">
    <source>
        <dbReference type="ARBA" id="ARBA00001971"/>
    </source>
</evidence>
<gene>
    <name evidence="12" type="ORF">FA13DRAFT_1753849</name>
</gene>